<feature type="compositionally biased region" description="Low complexity" evidence="5">
    <location>
        <begin position="608"/>
        <end position="617"/>
    </location>
</feature>
<feature type="region of interest" description="Disordered" evidence="5">
    <location>
        <begin position="758"/>
        <end position="1489"/>
    </location>
</feature>
<feature type="compositionally biased region" description="Low complexity" evidence="5">
    <location>
        <begin position="954"/>
        <end position="976"/>
    </location>
</feature>
<dbReference type="HOGENOM" id="CLU_002355_0_0_1"/>
<feature type="region of interest" description="Disordered" evidence="5">
    <location>
        <begin position="659"/>
        <end position="689"/>
    </location>
</feature>
<feature type="region of interest" description="Disordered" evidence="5">
    <location>
        <begin position="710"/>
        <end position="746"/>
    </location>
</feature>
<reference evidence="7 8" key="1">
    <citation type="journal article" date="2014" name="PLoS Genet.">
        <title>Analysis of the Phlebiopsis gigantea genome, transcriptome and secretome provides insight into its pioneer colonization strategies of wood.</title>
        <authorList>
            <person name="Hori C."/>
            <person name="Ishida T."/>
            <person name="Igarashi K."/>
            <person name="Samejima M."/>
            <person name="Suzuki H."/>
            <person name="Master E."/>
            <person name="Ferreira P."/>
            <person name="Ruiz-Duenas F.J."/>
            <person name="Held B."/>
            <person name="Canessa P."/>
            <person name="Larrondo L.F."/>
            <person name="Schmoll M."/>
            <person name="Druzhinina I.S."/>
            <person name="Kubicek C.P."/>
            <person name="Gaskell J.A."/>
            <person name="Kersten P."/>
            <person name="St John F."/>
            <person name="Glasner J."/>
            <person name="Sabat G."/>
            <person name="Splinter BonDurant S."/>
            <person name="Syed K."/>
            <person name="Yadav J."/>
            <person name="Mgbeahuruike A.C."/>
            <person name="Kovalchuk A."/>
            <person name="Asiegbu F.O."/>
            <person name="Lackner G."/>
            <person name="Hoffmeister D."/>
            <person name="Rencoret J."/>
            <person name="Gutierrez A."/>
            <person name="Sun H."/>
            <person name="Lindquist E."/>
            <person name="Barry K."/>
            <person name="Riley R."/>
            <person name="Grigoriev I.V."/>
            <person name="Henrissat B."/>
            <person name="Kues U."/>
            <person name="Berka R.M."/>
            <person name="Martinez A.T."/>
            <person name="Covert S.F."/>
            <person name="Blanchette R.A."/>
            <person name="Cullen D."/>
        </authorList>
    </citation>
    <scope>NUCLEOTIDE SEQUENCE [LARGE SCALE GENOMIC DNA]</scope>
    <source>
        <strain evidence="7 8">11061_1 CR5-6</strain>
    </source>
</reference>
<feature type="compositionally biased region" description="Low complexity" evidence="5">
    <location>
        <begin position="710"/>
        <end position="738"/>
    </location>
</feature>
<feature type="compositionally biased region" description="Polar residues" evidence="5">
    <location>
        <begin position="1180"/>
        <end position="1195"/>
    </location>
</feature>
<feature type="compositionally biased region" description="Polar residues" evidence="5">
    <location>
        <begin position="1462"/>
        <end position="1471"/>
    </location>
</feature>
<feature type="compositionally biased region" description="Low complexity" evidence="5">
    <location>
        <begin position="659"/>
        <end position="684"/>
    </location>
</feature>
<feature type="coiled-coil region" evidence="4">
    <location>
        <begin position="1644"/>
        <end position="1671"/>
    </location>
</feature>
<feature type="compositionally biased region" description="Polar residues" evidence="5">
    <location>
        <begin position="1789"/>
        <end position="1818"/>
    </location>
</feature>
<dbReference type="Gene3D" id="2.130.10.10">
    <property type="entry name" value="YVTN repeat-like/Quinoprotein amine dehydrogenase"/>
    <property type="match status" value="1"/>
</dbReference>
<comment type="subcellular location">
    <subcellularLocation>
        <location evidence="1">Nucleus</location>
    </subcellularLocation>
</comment>
<feature type="compositionally biased region" description="Low complexity" evidence="5">
    <location>
        <begin position="880"/>
        <end position="902"/>
    </location>
</feature>
<dbReference type="STRING" id="745531.A0A0C3PTX4"/>
<keyword evidence="8" id="KW-1185">Reference proteome</keyword>
<keyword evidence="4" id="KW-0175">Coiled coil</keyword>
<evidence type="ECO:0000313" key="7">
    <source>
        <dbReference type="EMBL" id="KIP11058.1"/>
    </source>
</evidence>
<feature type="compositionally biased region" description="Low complexity" evidence="5">
    <location>
        <begin position="1155"/>
        <end position="1172"/>
    </location>
</feature>
<feature type="compositionally biased region" description="Low complexity" evidence="5">
    <location>
        <begin position="1102"/>
        <end position="1112"/>
    </location>
</feature>
<feature type="compositionally biased region" description="Pro residues" evidence="5">
    <location>
        <begin position="1472"/>
        <end position="1483"/>
    </location>
</feature>
<feature type="compositionally biased region" description="Low complexity" evidence="5">
    <location>
        <begin position="576"/>
        <end position="590"/>
    </location>
</feature>
<feature type="compositionally biased region" description="Polar residues" evidence="5">
    <location>
        <begin position="492"/>
        <end position="517"/>
    </location>
</feature>
<dbReference type="Proteomes" id="UP000053257">
    <property type="component" value="Unassembled WGS sequence"/>
</dbReference>
<evidence type="ECO:0000256" key="1">
    <source>
        <dbReference type="ARBA" id="ARBA00004123"/>
    </source>
</evidence>
<feature type="region of interest" description="Disordered" evidence="5">
    <location>
        <begin position="562"/>
        <end position="631"/>
    </location>
</feature>
<accession>A0A0C3PTX4</accession>
<feature type="compositionally biased region" description="Polar residues" evidence="5">
    <location>
        <begin position="1296"/>
        <end position="1333"/>
    </location>
</feature>
<dbReference type="InterPro" id="IPR015943">
    <property type="entry name" value="WD40/YVTN_repeat-like_dom_sf"/>
</dbReference>
<sequence>MNVNRLHAAAVPTIHRVVKDAEEKEADFLALRLLNKKARVRLSPSPLKLDALSGKGALFAIASETGCFAAATCDNDGRHSIIVAGLAELRSAFATSESDSEIPFSPRCTITLPAQPNLLCFASKDLRLVVSFISGSLAIYDASAAATSGLTSPQPLHVFSSPTGRPARELSSNPGDMPDLVAVLYEPGSPDSVVVELLDAQKLQTIGGWQSGVSPSTIPTSVCWSPKGKQVAVGLQSGDIITFSPNDTSNVKTMVPRPTSHQLPSLISTSWLSNSDFLCTHAPVGLLIPDSEQAHVLVSLDSKSATVSETSLASPYLPFPGLRPPGSFLVVFRQWEPTKFLLFMGDSTSSDIGLIGCTEFNSQEVWQNFTLEETSTPTVPLDQEMNDTVLIGLSLDLTSTETYTHKTVSGEDSILPPPPVMYAYASDGTVVGWNVLNTLGKPYPGMKSGIPAPAPIQQIASVNMDSAEMDDKSEASTTQQAATPQTQATSTFGQPSSTPTYGQSGFGQTAFGNASPGTSTFANPSSTAFSAFASAGPSKFGQPSSLGTNSLARPLASPALASPMAVSTSNTSVVEDTMSTDTPTDTSFGGLSLGGSSAGEPDKSTSKGTTGTFGAFAPTPPPAQSSNTPAFGSTSAFGSVLKPATGFGAFGGQTTSSFGFGSASSSAGSPSSTSNTPSTPSPAFGNSSFGAANTATPAFGQSAFGQSSFGSKSALGQSGFGQSSSSTFGTPSTPTPAFGSGGGFAAFAQGGTTAFGSAVKASSELKPAEPTTPKGENKPDVPNEEKRVESTAPSTSPFGTPSTPAGKSTSAFGSPSPFSTAASTSATPTKTPPLAGGAFGNLTTSPAGFGKLDSGFGAFGSSTPSSSPFFNPPKNTGSNAFGSSVSAAPSAPGTPTPSAKPTFGAPSAFGKPAGNPTTPDTKSPFGSPSSFGTPSPFGQSAFANLGNSVASTRGFSNFSGGAGFGAFASGGQKSFSDLLRSQTDEKGKTPAPQKAPVSVFSNPPPTKSEDKGEGSSSTLQPKRTSVFAVPLDKKSEAKDVADAGPPSSEDGEHSEEGEEDENPEDEDDTGSFISETFSDEELPADELPEEHEEEDEEDEGALLEAELAAELANMPTMPMPTIYLTDPSPPESPEKKAPTVVADSTTPPGSPDKQPSVAAPTPVTAASPSAFGFGAGRPSTKPTRSSPLANAPISSRDSEDDTTEKLPQPKAPTPANDPKLRTSKIPIPGASTEGKTAVASRPKTPPALSLFGSGLPVPKPSPFTLAPSAAPTPSVFSMPPAASSSSKLSNLAAPATSQRAPSVFSPPSASTPSAKQLETPSSTEPNRATTPLFSQGGLFGQKSTTPPINAVGGNPASTPAPAALAFPPTPVGPLFGKKAATSTASPTTPPASGPGSLPMGGLFAQKPATPPPASAAGTLPPGSLFGQKAATPPPATPGAFTSGGSFEQKQSPTFAATPPATGGSSFGNSSAFPPPPATTPPAKTPTMDAANRSTDRIDPFAQLADGMQKECLNLILSVAREFEILRREAETIARKREENYQPKNVVRTAKDIWDPSQFGVADVQEFSALLKTLENDIGDLKQLRAGYSKALRELETAMLKATMRKEEIVRFSKANSDAEFAKMLKTRTLGPEHLETQTQLRRGIRLLRDRVQKLEDHLESSKKRINQLNTGKAGLRPPSLDTINRTYRNIGIAVAQQADDVSRIAARLSNLDLKSVQPDRSAIDFKSSPSKRNPDDAPNVAATTAAALNAERAAQKLKSALLRARKQPLLNQQAAAAPAPPSDFVSARKANQAQDTPTQEFNLSSLSWNSGHPSTPGQPHTPRWGKALSQSSDGSSSPSPSHGHGPRGKHLKPVPLKKSPGPAAPSTSTTPPGFSWGPLPGVTPMKTLSPDVRKKEEGSKLPFSLSSSWVTDDFDTKK</sequence>
<feature type="compositionally biased region" description="Low complexity" evidence="5">
    <location>
        <begin position="854"/>
        <end position="873"/>
    </location>
</feature>
<feature type="compositionally biased region" description="Acidic residues" evidence="5">
    <location>
        <begin position="1077"/>
        <end position="1101"/>
    </location>
</feature>
<feature type="compositionally biased region" description="Low complexity" evidence="5">
    <location>
        <begin position="1273"/>
        <end position="1295"/>
    </location>
</feature>
<evidence type="ECO:0000256" key="3">
    <source>
        <dbReference type="ARBA" id="ARBA00023242"/>
    </source>
</evidence>
<name>A0A0C3PTX4_PHLG1</name>
<feature type="compositionally biased region" description="Low complexity" evidence="5">
    <location>
        <begin position="1414"/>
        <end position="1423"/>
    </location>
</feature>
<feature type="compositionally biased region" description="Polar residues" evidence="5">
    <location>
        <begin position="1445"/>
        <end position="1454"/>
    </location>
</feature>
<feature type="region of interest" description="Disordered" evidence="5">
    <location>
        <begin position="1771"/>
        <end position="1918"/>
    </location>
</feature>
<feature type="compositionally biased region" description="Low complexity" evidence="5">
    <location>
        <begin position="1355"/>
        <end position="1366"/>
    </location>
</feature>
<evidence type="ECO:0000259" key="6">
    <source>
        <dbReference type="Pfam" id="PF16755"/>
    </source>
</evidence>
<feature type="compositionally biased region" description="Low complexity" evidence="5">
    <location>
        <begin position="1859"/>
        <end position="1873"/>
    </location>
</feature>
<feature type="compositionally biased region" description="Polar residues" evidence="5">
    <location>
        <begin position="1014"/>
        <end position="1023"/>
    </location>
</feature>
<evidence type="ECO:0000313" key="8">
    <source>
        <dbReference type="Proteomes" id="UP000053257"/>
    </source>
</evidence>
<feature type="compositionally biased region" description="Acidic residues" evidence="5">
    <location>
        <begin position="1052"/>
        <end position="1069"/>
    </location>
</feature>
<feature type="compositionally biased region" description="Low complexity" evidence="5">
    <location>
        <begin position="1829"/>
        <end position="1843"/>
    </location>
</feature>
<dbReference type="InterPro" id="IPR039462">
    <property type="entry name" value="Nup159/Nup146_N"/>
</dbReference>
<dbReference type="OrthoDB" id="248320at2759"/>
<feature type="compositionally biased region" description="Polar residues" evidence="5">
    <location>
        <begin position="941"/>
        <end position="953"/>
    </location>
</feature>
<feature type="compositionally biased region" description="Low complexity" evidence="5">
    <location>
        <begin position="790"/>
        <end position="835"/>
    </location>
</feature>
<protein>
    <recommendedName>
        <fullName evidence="6">Nucleoporin Nup159/Nup146 N-terminal domain-containing protein</fullName>
    </recommendedName>
</protein>
<dbReference type="EMBL" id="KN840449">
    <property type="protein sequence ID" value="KIP11058.1"/>
    <property type="molecule type" value="Genomic_DNA"/>
</dbReference>
<dbReference type="GO" id="GO:0005634">
    <property type="term" value="C:nucleus"/>
    <property type="evidence" value="ECO:0007669"/>
    <property type="project" value="UniProtKB-SubCell"/>
</dbReference>
<evidence type="ECO:0000256" key="5">
    <source>
        <dbReference type="SAM" id="MobiDB-lite"/>
    </source>
</evidence>
<dbReference type="SUPFAM" id="SSF117289">
    <property type="entry name" value="Nucleoporin domain"/>
    <property type="match status" value="1"/>
</dbReference>
<feature type="region of interest" description="Disordered" evidence="5">
    <location>
        <begin position="466"/>
        <end position="518"/>
    </location>
</feature>
<feature type="compositionally biased region" description="Low complexity" evidence="5">
    <location>
        <begin position="475"/>
        <end position="491"/>
    </location>
</feature>
<proteinExistence type="predicted"/>
<keyword evidence="2" id="KW-0813">Transport</keyword>
<keyword evidence="3" id="KW-0539">Nucleus</keyword>
<evidence type="ECO:0000256" key="4">
    <source>
        <dbReference type="SAM" id="Coils"/>
    </source>
</evidence>
<feature type="compositionally biased region" description="Low complexity" evidence="5">
    <location>
        <begin position="923"/>
        <end position="940"/>
    </location>
</feature>
<dbReference type="Pfam" id="PF16755">
    <property type="entry name" value="Beta-prop_NUP159_NUP214"/>
    <property type="match status" value="1"/>
</dbReference>
<feature type="compositionally biased region" description="Basic and acidic residues" evidence="5">
    <location>
        <begin position="1031"/>
        <end position="1041"/>
    </location>
</feature>
<organism evidence="7 8">
    <name type="scientific">Phlebiopsis gigantea (strain 11061_1 CR5-6)</name>
    <name type="common">White-rot fungus</name>
    <name type="synonym">Peniophora gigantea</name>
    <dbReference type="NCBI Taxonomy" id="745531"/>
    <lineage>
        <taxon>Eukaryota</taxon>
        <taxon>Fungi</taxon>
        <taxon>Dikarya</taxon>
        <taxon>Basidiomycota</taxon>
        <taxon>Agaricomycotina</taxon>
        <taxon>Agaricomycetes</taxon>
        <taxon>Polyporales</taxon>
        <taxon>Phanerochaetaceae</taxon>
        <taxon>Phlebiopsis</taxon>
    </lineage>
</organism>
<feature type="domain" description="Nucleoporin Nup159/Nup146 N-terminal" evidence="6">
    <location>
        <begin position="57"/>
        <end position="428"/>
    </location>
</feature>
<gene>
    <name evidence="7" type="ORF">PHLGIDRAFT_125171</name>
</gene>
<feature type="compositionally biased region" description="Basic and acidic residues" evidence="5">
    <location>
        <begin position="775"/>
        <end position="789"/>
    </location>
</feature>
<evidence type="ECO:0000256" key="2">
    <source>
        <dbReference type="ARBA" id="ARBA00022448"/>
    </source>
</evidence>